<gene>
    <name evidence="2" type="ORF">Thi970DRAFT_03276</name>
</gene>
<protein>
    <recommendedName>
        <fullName evidence="4">DUF4381 domain-containing protein</fullName>
    </recommendedName>
</protein>
<keyword evidence="1" id="KW-1133">Transmembrane helix</keyword>
<evidence type="ECO:0008006" key="4">
    <source>
        <dbReference type="Google" id="ProtNLM"/>
    </source>
</evidence>
<sequence length="156" mass="17014">MKVDPAQLAALDLRDIHEPALPSLWPPAPGWWVLGLLLLALLGWLVRLGLRAWQRRRLRQRVLQELAALPATDDCAALIAGVSALFKRVALRRFARDQVAELTGSAWLEFLDQTGGGGQFAQGPGRVLDQGPYAPAPNCDAPALRALARAWLAKNL</sequence>
<dbReference type="eggNOG" id="COG2304">
    <property type="taxonomic scope" value="Bacteria"/>
</dbReference>
<feature type="transmembrane region" description="Helical" evidence="1">
    <location>
        <begin position="31"/>
        <end position="50"/>
    </location>
</feature>
<keyword evidence="1" id="KW-0812">Transmembrane</keyword>
<reference evidence="2 3" key="2">
    <citation type="submission" date="2011-11" db="EMBL/GenBank/DDBJ databases">
        <authorList>
            <consortium name="US DOE Joint Genome Institute"/>
            <person name="Lucas S."/>
            <person name="Han J."/>
            <person name="Lapidus A."/>
            <person name="Cheng J.-F."/>
            <person name="Goodwin L."/>
            <person name="Pitluck S."/>
            <person name="Peters L."/>
            <person name="Ovchinnikova G."/>
            <person name="Zhang X."/>
            <person name="Detter J.C."/>
            <person name="Han C."/>
            <person name="Tapia R."/>
            <person name="Land M."/>
            <person name="Hauser L."/>
            <person name="Kyrpides N."/>
            <person name="Ivanova N."/>
            <person name="Pagani I."/>
            <person name="Vogl K."/>
            <person name="Liu Z."/>
            <person name="Overmann J."/>
            <person name="Frigaard N.-U."/>
            <person name="Bryant D."/>
            <person name="Woyke T."/>
        </authorList>
    </citation>
    <scope>NUCLEOTIDE SEQUENCE [LARGE SCALE GENOMIC DNA]</scope>
    <source>
        <strain evidence="2 3">970</strain>
    </source>
</reference>
<accession>H8Z6I6</accession>
<proteinExistence type="predicted"/>
<dbReference type="EMBL" id="JH603170">
    <property type="protein sequence ID" value="EIC19684.1"/>
    <property type="molecule type" value="Genomic_DNA"/>
</dbReference>
<dbReference type="AlphaFoldDB" id="H8Z6I6"/>
<keyword evidence="1" id="KW-0472">Membrane</keyword>
<name>H8Z6I6_9GAMM</name>
<keyword evidence="3" id="KW-1185">Reference proteome</keyword>
<dbReference type="RefSeq" id="WP_009150089.1">
    <property type="nucleotide sequence ID" value="NZ_CP121471.1"/>
</dbReference>
<dbReference type="HOGENOM" id="CLU_113195_0_0_6"/>
<evidence type="ECO:0000256" key="1">
    <source>
        <dbReference type="SAM" id="Phobius"/>
    </source>
</evidence>
<reference evidence="3" key="1">
    <citation type="submission" date="2011-06" db="EMBL/GenBank/DDBJ databases">
        <authorList>
            <consortium name="US DOE Joint Genome Institute (JGI-PGF)"/>
            <person name="Lucas S."/>
            <person name="Han J."/>
            <person name="Lapidus A."/>
            <person name="Cheng J.-F."/>
            <person name="Goodwin L."/>
            <person name="Pitluck S."/>
            <person name="Peters L."/>
            <person name="Land M.L."/>
            <person name="Hauser L."/>
            <person name="Vogl K."/>
            <person name="Liu Z."/>
            <person name="Overmann J."/>
            <person name="Frigaard N.-U."/>
            <person name="Bryant D.A."/>
            <person name="Woyke T.J."/>
        </authorList>
    </citation>
    <scope>NUCLEOTIDE SEQUENCE [LARGE SCALE GENOMIC DNA]</scope>
    <source>
        <strain evidence="3">970</strain>
    </source>
</reference>
<organism evidence="2 3">
    <name type="scientific">Thiorhodovibrio frisius</name>
    <dbReference type="NCBI Taxonomy" id="631362"/>
    <lineage>
        <taxon>Bacteria</taxon>
        <taxon>Pseudomonadati</taxon>
        <taxon>Pseudomonadota</taxon>
        <taxon>Gammaproteobacteria</taxon>
        <taxon>Chromatiales</taxon>
        <taxon>Chromatiaceae</taxon>
        <taxon>Thiorhodovibrio</taxon>
    </lineage>
</organism>
<dbReference type="InterPro" id="IPR025489">
    <property type="entry name" value="DUF4381"/>
</dbReference>
<dbReference type="Proteomes" id="UP000002964">
    <property type="component" value="Unassembled WGS sequence"/>
</dbReference>
<evidence type="ECO:0000313" key="2">
    <source>
        <dbReference type="EMBL" id="EIC19684.1"/>
    </source>
</evidence>
<dbReference type="OrthoDB" id="283083at2"/>
<dbReference type="STRING" id="631362.Thi970DRAFT_03276"/>
<evidence type="ECO:0000313" key="3">
    <source>
        <dbReference type="Proteomes" id="UP000002964"/>
    </source>
</evidence>
<dbReference type="Pfam" id="PF14316">
    <property type="entry name" value="DUF4381"/>
    <property type="match status" value="1"/>
</dbReference>